<gene>
    <name evidence="2" type="ORF">POPTR_004G093900</name>
</gene>
<organism evidence="2 3">
    <name type="scientific">Populus trichocarpa</name>
    <name type="common">Western balsam poplar</name>
    <name type="synonym">Populus balsamifera subsp. trichocarpa</name>
    <dbReference type="NCBI Taxonomy" id="3694"/>
    <lineage>
        <taxon>Eukaryota</taxon>
        <taxon>Viridiplantae</taxon>
        <taxon>Streptophyta</taxon>
        <taxon>Embryophyta</taxon>
        <taxon>Tracheophyta</taxon>
        <taxon>Spermatophyta</taxon>
        <taxon>Magnoliopsida</taxon>
        <taxon>eudicotyledons</taxon>
        <taxon>Gunneridae</taxon>
        <taxon>Pentapetalae</taxon>
        <taxon>rosids</taxon>
        <taxon>fabids</taxon>
        <taxon>Malpighiales</taxon>
        <taxon>Salicaceae</taxon>
        <taxon>Saliceae</taxon>
        <taxon>Populus</taxon>
    </lineage>
</organism>
<keyword evidence="1" id="KW-1133">Transmembrane helix</keyword>
<name>A0A2K2AS70_POPTR</name>
<dbReference type="Proteomes" id="UP000006729">
    <property type="component" value="Chromosome 4"/>
</dbReference>
<evidence type="ECO:0000313" key="2">
    <source>
        <dbReference type="EMBL" id="PNT40370.1"/>
    </source>
</evidence>
<feature type="transmembrane region" description="Helical" evidence="1">
    <location>
        <begin position="56"/>
        <end position="78"/>
    </location>
</feature>
<evidence type="ECO:0000256" key="1">
    <source>
        <dbReference type="SAM" id="Phobius"/>
    </source>
</evidence>
<dbReference type="InParanoid" id="A0A2K2AS70"/>
<dbReference type="AlphaFoldDB" id="A0A2K2AS70"/>
<evidence type="ECO:0000313" key="3">
    <source>
        <dbReference type="Proteomes" id="UP000006729"/>
    </source>
</evidence>
<reference evidence="2 3" key="1">
    <citation type="journal article" date="2006" name="Science">
        <title>The genome of black cottonwood, Populus trichocarpa (Torr. &amp; Gray).</title>
        <authorList>
            <person name="Tuskan G.A."/>
            <person name="Difazio S."/>
            <person name="Jansson S."/>
            <person name="Bohlmann J."/>
            <person name="Grigoriev I."/>
            <person name="Hellsten U."/>
            <person name="Putnam N."/>
            <person name="Ralph S."/>
            <person name="Rombauts S."/>
            <person name="Salamov A."/>
            <person name="Schein J."/>
            <person name="Sterck L."/>
            <person name="Aerts A."/>
            <person name="Bhalerao R.R."/>
            <person name="Bhalerao R.P."/>
            <person name="Blaudez D."/>
            <person name="Boerjan W."/>
            <person name="Brun A."/>
            <person name="Brunner A."/>
            <person name="Busov V."/>
            <person name="Campbell M."/>
            <person name="Carlson J."/>
            <person name="Chalot M."/>
            <person name="Chapman J."/>
            <person name="Chen G.L."/>
            <person name="Cooper D."/>
            <person name="Coutinho P.M."/>
            <person name="Couturier J."/>
            <person name="Covert S."/>
            <person name="Cronk Q."/>
            <person name="Cunningham R."/>
            <person name="Davis J."/>
            <person name="Degroeve S."/>
            <person name="Dejardin A."/>
            <person name="Depamphilis C."/>
            <person name="Detter J."/>
            <person name="Dirks B."/>
            <person name="Dubchak I."/>
            <person name="Duplessis S."/>
            <person name="Ehlting J."/>
            <person name="Ellis B."/>
            <person name="Gendler K."/>
            <person name="Goodstein D."/>
            <person name="Gribskov M."/>
            <person name="Grimwood J."/>
            <person name="Groover A."/>
            <person name="Gunter L."/>
            <person name="Hamberger B."/>
            <person name="Heinze B."/>
            <person name="Helariutta Y."/>
            <person name="Henrissat B."/>
            <person name="Holligan D."/>
            <person name="Holt R."/>
            <person name="Huang W."/>
            <person name="Islam-Faridi N."/>
            <person name="Jones S."/>
            <person name="Jones-Rhoades M."/>
            <person name="Jorgensen R."/>
            <person name="Joshi C."/>
            <person name="Kangasjarvi J."/>
            <person name="Karlsson J."/>
            <person name="Kelleher C."/>
            <person name="Kirkpatrick R."/>
            <person name="Kirst M."/>
            <person name="Kohler A."/>
            <person name="Kalluri U."/>
            <person name="Larimer F."/>
            <person name="Leebens-Mack J."/>
            <person name="Leple J.C."/>
            <person name="Locascio P."/>
            <person name="Lou Y."/>
            <person name="Lucas S."/>
            <person name="Martin F."/>
            <person name="Montanini B."/>
            <person name="Napoli C."/>
            <person name="Nelson D.R."/>
            <person name="Nelson C."/>
            <person name="Nieminen K."/>
            <person name="Nilsson O."/>
            <person name="Pereda V."/>
            <person name="Peter G."/>
            <person name="Philippe R."/>
            <person name="Pilate G."/>
            <person name="Poliakov A."/>
            <person name="Razumovskaya J."/>
            <person name="Richardson P."/>
            <person name="Rinaldi C."/>
            <person name="Ritland K."/>
            <person name="Rouze P."/>
            <person name="Ryaboy D."/>
            <person name="Schmutz J."/>
            <person name="Schrader J."/>
            <person name="Segerman B."/>
            <person name="Shin H."/>
            <person name="Siddiqui A."/>
            <person name="Sterky F."/>
            <person name="Terry A."/>
            <person name="Tsai C.J."/>
            <person name="Uberbacher E."/>
            <person name="Unneberg P."/>
            <person name="Vahala J."/>
            <person name="Wall K."/>
            <person name="Wessler S."/>
            <person name="Yang G."/>
            <person name="Yin T."/>
            <person name="Douglas C."/>
            <person name="Marra M."/>
            <person name="Sandberg G."/>
            <person name="Van de Peer Y."/>
            <person name="Rokhsar D."/>
        </authorList>
    </citation>
    <scope>NUCLEOTIDE SEQUENCE [LARGE SCALE GENOMIC DNA]</scope>
    <source>
        <strain evidence="3">cv. Nisqually</strain>
    </source>
</reference>
<dbReference type="EMBL" id="CM009293">
    <property type="protein sequence ID" value="PNT40370.1"/>
    <property type="molecule type" value="Genomic_DNA"/>
</dbReference>
<keyword evidence="3" id="KW-1185">Reference proteome</keyword>
<sequence>MMNVTVFSSVLALLPLLAFLFLLFKFSLWLPVLSLSLLVSVTYLSLLFFPFWSIFFVLSLCGFFVLLFSGSPLCLLRFPCCLSVLCLRPFL</sequence>
<accession>A0A2K2AS70</accession>
<protein>
    <submittedName>
        <fullName evidence="2">Uncharacterized protein</fullName>
    </submittedName>
</protein>
<proteinExistence type="predicted"/>
<keyword evidence="1" id="KW-0812">Transmembrane</keyword>
<keyword evidence="1" id="KW-0472">Membrane</keyword>